<name>A0A1V9X2M9_9ACAR</name>
<dbReference type="InParanoid" id="A0A1V9X2M9"/>
<sequence>ATPLLPALHKATPLPPALHETIPLPPALHKATPLSPTLHKATPLSPTLRKATPLSPTLRKATPLSPTLRKNHSPTATAPASTATAPASTATAPVSTANNSRQYCQQLPSGLPKILIAFCVIAGQLFTERDGCDGNATPPSVPKNCCQHCTRATPLSPPAQH</sequence>
<feature type="compositionally biased region" description="Low complexity" evidence="1">
    <location>
        <begin position="73"/>
        <end position="97"/>
    </location>
</feature>
<comment type="caution">
    <text evidence="2">The sequence shown here is derived from an EMBL/GenBank/DDBJ whole genome shotgun (WGS) entry which is preliminary data.</text>
</comment>
<reference evidence="2 3" key="1">
    <citation type="journal article" date="2017" name="Gigascience">
        <title>Draft genome of the honey bee ectoparasitic mite, Tropilaelaps mercedesae, is shaped by the parasitic life history.</title>
        <authorList>
            <person name="Dong X."/>
            <person name="Armstrong S.D."/>
            <person name="Xia D."/>
            <person name="Makepeace B.L."/>
            <person name="Darby A.C."/>
            <person name="Kadowaki T."/>
        </authorList>
    </citation>
    <scope>NUCLEOTIDE SEQUENCE [LARGE SCALE GENOMIC DNA]</scope>
    <source>
        <strain evidence="2">Wuxi-XJTLU</strain>
    </source>
</reference>
<accession>A0A1V9X2M9</accession>
<dbReference type="Proteomes" id="UP000192247">
    <property type="component" value="Unassembled WGS sequence"/>
</dbReference>
<feature type="non-terminal residue" evidence="2">
    <location>
        <position position="1"/>
    </location>
</feature>
<gene>
    <name evidence="2" type="ORF">BIW11_04749</name>
</gene>
<organism evidence="2 3">
    <name type="scientific">Tropilaelaps mercedesae</name>
    <dbReference type="NCBI Taxonomy" id="418985"/>
    <lineage>
        <taxon>Eukaryota</taxon>
        <taxon>Metazoa</taxon>
        <taxon>Ecdysozoa</taxon>
        <taxon>Arthropoda</taxon>
        <taxon>Chelicerata</taxon>
        <taxon>Arachnida</taxon>
        <taxon>Acari</taxon>
        <taxon>Parasitiformes</taxon>
        <taxon>Mesostigmata</taxon>
        <taxon>Gamasina</taxon>
        <taxon>Dermanyssoidea</taxon>
        <taxon>Laelapidae</taxon>
        <taxon>Tropilaelaps</taxon>
    </lineage>
</organism>
<protein>
    <submittedName>
        <fullName evidence="2">Uncharacterized protein</fullName>
    </submittedName>
</protein>
<dbReference type="AlphaFoldDB" id="A0A1V9X2M9"/>
<evidence type="ECO:0000256" key="1">
    <source>
        <dbReference type="SAM" id="MobiDB-lite"/>
    </source>
</evidence>
<keyword evidence="3" id="KW-1185">Reference proteome</keyword>
<dbReference type="OrthoDB" id="9397715at2759"/>
<proteinExistence type="predicted"/>
<evidence type="ECO:0000313" key="2">
    <source>
        <dbReference type="EMBL" id="OQR67512.1"/>
    </source>
</evidence>
<evidence type="ECO:0000313" key="3">
    <source>
        <dbReference type="Proteomes" id="UP000192247"/>
    </source>
</evidence>
<feature type="region of interest" description="Disordered" evidence="1">
    <location>
        <begin position="32"/>
        <end position="98"/>
    </location>
</feature>
<dbReference type="EMBL" id="MNPL01028600">
    <property type="protein sequence ID" value="OQR67512.1"/>
    <property type="molecule type" value="Genomic_DNA"/>
</dbReference>